<feature type="domain" description="Acyl-CoA oxidase/dehydrogenase middle" evidence="8">
    <location>
        <begin position="277"/>
        <end position="377"/>
    </location>
</feature>
<reference evidence="10 11" key="1">
    <citation type="submission" date="2017-09" db="EMBL/GenBank/DDBJ databases">
        <title>Paracoccus alkalisoli sp. nov., isolated from saline alkaline soil.</title>
        <authorList>
            <person name="Dong X."/>
            <person name="Zhang G."/>
        </authorList>
    </citation>
    <scope>NUCLEOTIDE SEQUENCE [LARGE SCALE GENOMIC DNA]</scope>
    <source>
        <strain evidence="10 11">WN007</strain>
    </source>
</reference>
<dbReference type="InterPro" id="IPR009075">
    <property type="entry name" value="AcylCo_DH/oxidase_C"/>
</dbReference>
<dbReference type="PANTHER" id="PTHR43884">
    <property type="entry name" value="ACYL-COA DEHYDROGENASE"/>
    <property type="match status" value="1"/>
</dbReference>
<evidence type="ECO:0000256" key="3">
    <source>
        <dbReference type="ARBA" id="ARBA00022630"/>
    </source>
</evidence>
<feature type="domain" description="Acyl-CoA dehydrogenase/oxidase N-terminal" evidence="9">
    <location>
        <begin position="160"/>
        <end position="271"/>
    </location>
</feature>
<dbReference type="InterPro" id="IPR009100">
    <property type="entry name" value="AcylCoA_DH/oxidase_NM_dom_sf"/>
</dbReference>
<organism evidence="10 11">
    <name type="scientific">Paracoccus salipaludis</name>
    <dbReference type="NCBI Taxonomy" id="2032623"/>
    <lineage>
        <taxon>Bacteria</taxon>
        <taxon>Pseudomonadati</taxon>
        <taxon>Pseudomonadota</taxon>
        <taxon>Alphaproteobacteria</taxon>
        <taxon>Rhodobacterales</taxon>
        <taxon>Paracoccaceae</taxon>
        <taxon>Paracoccus</taxon>
    </lineage>
</organism>
<feature type="domain" description="Acyl-CoA dehydrogenase/oxidase C-terminal" evidence="7">
    <location>
        <begin position="392"/>
        <end position="541"/>
    </location>
</feature>
<comment type="similarity">
    <text evidence="2 6">Belongs to the acyl-CoA dehydrogenase family.</text>
</comment>
<dbReference type="FunFam" id="1.10.540.10:FF:000026">
    <property type="entry name" value="Acyl-CoA dehydrogenase medium chain"/>
    <property type="match status" value="1"/>
</dbReference>
<dbReference type="RefSeq" id="WP_095640283.1">
    <property type="nucleotide sequence ID" value="NZ_NSJZ01000007.1"/>
</dbReference>
<dbReference type="SUPFAM" id="SSF47203">
    <property type="entry name" value="Acyl-CoA dehydrogenase C-terminal domain-like"/>
    <property type="match status" value="1"/>
</dbReference>
<dbReference type="InterPro" id="IPR037069">
    <property type="entry name" value="AcylCoA_DH/ox_N_sf"/>
</dbReference>
<dbReference type="InterPro" id="IPR013786">
    <property type="entry name" value="AcylCoA_DH/ox_N"/>
</dbReference>
<dbReference type="PANTHER" id="PTHR43884:SF25">
    <property type="entry name" value="ACYL-COA DEHYDROGENASE YDBM-RELATED"/>
    <property type="match status" value="1"/>
</dbReference>
<dbReference type="Gene3D" id="1.20.140.10">
    <property type="entry name" value="Butyryl-CoA Dehydrogenase, subunit A, domain 3"/>
    <property type="match status" value="1"/>
</dbReference>
<dbReference type="Proteomes" id="UP000218023">
    <property type="component" value="Unassembled WGS sequence"/>
</dbReference>
<keyword evidence="4 6" id="KW-0274">FAD</keyword>
<dbReference type="FunFam" id="2.40.110.10:FF:000015">
    <property type="entry name" value="Acyl-CoA dehydrogenase"/>
    <property type="match status" value="1"/>
</dbReference>
<gene>
    <name evidence="10" type="ORF">CK240_10480</name>
</gene>
<dbReference type="InterPro" id="IPR006091">
    <property type="entry name" value="Acyl-CoA_Oxase/DH_mid-dom"/>
</dbReference>
<evidence type="ECO:0000259" key="8">
    <source>
        <dbReference type="Pfam" id="PF02770"/>
    </source>
</evidence>
<evidence type="ECO:0000256" key="1">
    <source>
        <dbReference type="ARBA" id="ARBA00001974"/>
    </source>
</evidence>
<keyword evidence="5 6" id="KW-0560">Oxidoreductase</keyword>
<dbReference type="GO" id="GO:0003995">
    <property type="term" value="F:acyl-CoA dehydrogenase activity"/>
    <property type="evidence" value="ECO:0007669"/>
    <property type="project" value="InterPro"/>
</dbReference>
<evidence type="ECO:0000256" key="6">
    <source>
        <dbReference type="RuleBase" id="RU362125"/>
    </source>
</evidence>
<proteinExistence type="inferred from homology"/>
<keyword evidence="11" id="KW-1185">Reference proteome</keyword>
<evidence type="ECO:0000256" key="2">
    <source>
        <dbReference type="ARBA" id="ARBA00009347"/>
    </source>
</evidence>
<protein>
    <submittedName>
        <fullName evidence="10">Acyl-CoA dehydrogenase</fullName>
    </submittedName>
</protein>
<dbReference type="InterPro" id="IPR036250">
    <property type="entry name" value="AcylCo_DH-like_C"/>
</dbReference>
<dbReference type="FunFam" id="1.20.140.10:FF:000001">
    <property type="entry name" value="Acyl-CoA dehydrogenase"/>
    <property type="match status" value="1"/>
</dbReference>
<dbReference type="GO" id="GO:0050660">
    <property type="term" value="F:flavin adenine dinucleotide binding"/>
    <property type="evidence" value="ECO:0007669"/>
    <property type="project" value="InterPro"/>
</dbReference>
<evidence type="ECO:0000256" key="5">
    <source>
        <dbReference type="ARBA" id="ARBA00023002"/>
    </source>
</evidence>
<dbReference type="PROSITE" id="PS00073">
    <property type="entry name" value="ACYL_COA_DH_2"/>
    <property type="match status" value="1"/>
</dbReference>
<evidence type="ECO:0000259" key="7">
    <source>
        <dbReference type="Pfam" id="PF00441"/>
    </source>
</evidence>
<sequence length="542" mass="58779">MLDARATLTPADAQALVPELDALLSRATEALRARVGGGRIDSAALETEQHAAHALSWLATYVESLKQLSAWAGRLGEGFAEIEGLILQIGFGEYLTQIAGGIPMSQTEFARLSDLGIDWQPSDAARAAMGGNSPQARARLVALMQDNAGRATVGATGLDEDLEMIRDQFRRYADDRVIPNAHEWHLKDELIPMEIIEELAELGVFGLTIPEEFGGLGLSKASMVVVSEELSRGYIGVGSLGTRSEIAAELILVGGTPEQKEQWLPKLASGEILPTAVFTEPNTGSDLGSLRTRAVRTADGWEITGNKTWITHAARTHVMTLLARTEPDTTDWRGLSMFLAEKTPGTDEEPFPTPGMTGGEIEVLGYRGMKEYELGFDAFKVKADNLLGGQPGQGFKQLMQTFESARIQTAARAIGVAQSALELGMRYALDRKQFGKPLIEFPRVADKLALTAVEIMIARQLTYHSAWQKDHDRRCDLEAGMAKLLGARVAWAAADNALQIHGGNGFALEYTISRVLCDARILNIFEGAAEIQAQVIARRLLG</sequence>
<evidence type="ECO:0000259" key="9">
    <source>
        <dbReference type="Pfam" id="PF02771"/>
    </source>
</evidence>
<dbReference type="AlphaFoldDB" id="A0A2A2GHT9"/>
<dbReference type="InterPro" id="IPR046373">
    <property type="entry name" value="Acyl-CoA_Oxase/DH_mid-dom_sf"/>
</dbReference>
<evidence type="ECO:0000313" key="11">
    <source>
        <dbReference type="Proteomes" id="UP000218023"/>
    </source>
</evidence>
<dbReference type="InterPro" id="IPR006089">
    <property type="entry name" value="Acyl-CoA_DH_CS"/>
</dbReference>
<evidence type="ECO:0000313" key="10">
    <source>
        <dbReference type="EMBL" id="PAU97176.1"/>
    </source>
</evidence>
<keyword evidence="3 6" id="KW-0285">Flavoprotein</keyword>
<comment type="cofactor">
    <cofactor evidence="1 6">
        <name>FAD</name>
        <dbReference type="ChEBI" id="CHEBI:57692"/>
    </cofactor>
</comment>
<dbReference type="SUPFAM" id="SSF56645">
    <property type="entry name" value="Acyl-CoA dehydrogenase NM domain-like"/>
    <property type="match status" value="1"/>
</dbReference>
<name>A0A2A2GHT9_9RHOB</name>
<dbReference type="Pfam" id="PF02771">
    <property type="entry name" value="Acyl-CoA_dh_N"/>
    <property type="match status" value="1"/>
</dbReference>
<dbReference type="Pfam" id="PF00441">
    <property type="entry name" value="Acyl-CoA_dh_1"/>
    <property type="match status" value="1"/>
</dbReference>
<dbReference type="OrthoDB" id="9775090at2"/>
<evidence type="ECO:0000256" key="4">
    <source>
        <dbReference type="ARBA" id="ARBA00022827"/>
    </source>
</evidence>
<dbReference type="Gene3D" id="2.40.110.10">
    <property type="entry name" value="Butyryl-CoA Dehydrogenase, subunit A, domain 2"/>
    <property type="match status" value="1"/>
</dbReference>
<dbReference type="Gene3D" id="1.10.540.10">
    <property type="entry name" value="Acyl-CoA dehydrogenase/oxidase, N-terminal domain"/>
    <property type="match status" value="1"/>
</dbReference>
<comment type="caution">
    <text evidence="10">The sequence shown here is derived from an EMBL/GenBank/DDBJ whole genome shotgun (WGS) entry which is preliminary data.</text>
</comment>
<dbReference type="EMBL" id="NSJZ01000007">
    <property type="protein sequence ID" value="PAU97176.1"/>
    <property type="molecule type" value="Genomic_DNA"/>
</dbReference>
<dbReference type="Pfam" id="PF02770">
    <property type="entry name" value="Acyl-CoA_dh_M"/>
    <property type="match status" value="1"/>
</dbReference>
<accession>A0A2A2GHT9</accession>